<dbReference type="EC" id="1.2.1.84" evidence="4"/>
<keyword evidence="5" id="KW-0175">Coiled coil</keyword>
<evidence type="ECO:0000256" key="3">
    <source>
        <dbReference type="ARBA" id="ARBA00023098"/>
    </source>
</evidence>
<evidence type="ECO:0000256" key="1">
    <source>
        <dbReference type="ARBA" id="ARBA00005928"/>
    </source>
</evidence>
<dbReference type="CDD" id="cd09071">
    <property type="entry name" value="FAR_C"/>
    <property type="match status" value="1"/>
</dbReference>
<sequence length="929" mass="106436">MEPFLEGKTIFITGATGFLAKILVEKILRVQPNVRKLFLLVRASDSKSARKRFNDEVMQTELFSVLREQIGANNLNSLIEEKVFPVAGDISFEDFGIENSEMKNEMLKEIDIIINSAATTRFDERYDIAMDINVLGALNVLKFAKRCENVKIIVHVSTAYVCGEGEGVILEKSFTLGETLNKNSKLDIDVERKVIDEKLKELEAQSLTTKEVTIAMRDLGIQRANLHGWPNTYSFTKAMGEMLLGHYKEDLQLVIIRPTIITSTYKEPFPGWIEGVKTVDSFILAYGKGVMNFCFGDPNTKLDMIPGDMVVNSILASIIAHIGNDEYYSSEELIYHISSSGINPLKTSDILLFLFNYFTKNPWMTKDGNIIKVGKPTLFSSMDSFRKYISTYYWPLLKIVELANVLLWHRFDKTYKDLKRKIDMAIRLSELYKPYLLFHGSFDDSNTEKLRMTMKEHKMDDVLNFDPILVEKILRVQPDVKKLFLLLRASDIKSARKRFNDEILQAELFNVLREKIGTNNLNSLVEEKVFPIAGDISIEDFGIENSEMKDEMLKEIDIIIHSAATTRFDERYDIAMNINVLGASNVLKFAKRCANVKILVHVSTAYVGGEGEGVISEKSFNFGDYYIDIDVERKVIEDKLKELEAQNLTSKEKTMAMRNLGIQRASLHGWPNTYSFTKAMGEMMLGHFKENLQLVIIRPTIITSTYKEPFPGWIEGLKTLDTFMLIYGKGISNVFLGDPNTNADLIPGDMVVNSILATIVAHGNNKSHQNHFIYNISSSKGNPLKLDDMKLYTFHYFTKNPWIDKDGNIIKVKEITIFSSMDSFKAHISRYYWPLLKVLQLANVLTWYYLIDGTYTNLKRKIDMAIRLSELYKPYLIFHGSFDDSNTERLRMAMKEYTMDDVLNFDPSCINWEDYFMNIHIPGVVKRLA</sequence>
<keyword evidence="4" id="KW-0560">Oxidoreductase</keyword>
<dbReference type="PANTHER" id="PTHR11011">
    <property type="entry name" value="MALE STERILITY PROTEIN 2-RELATED"/>
    <property type="match status" value="1"/>
</dbReference>
<name>A0ABQ7WB49_SOLTU</name>
<evidence type="ECO:0000313" key="9">
    <source>
        <dbReference type="Proteomes" id="UP000826656"/>
    </source>
</evidence>
<dbReference type="Proteomes" id="UP000826656">
    <property type="component" value="Unassembled WGS sequence"/>
</dbReference>
<reference evidence="8 9" key="1">
    <citation type="journal article" date="2021" name="bioRxiv">
        <title>Chromosome-scale and haplotype-resolved genome assembly of a tetraploid potato cultivar.</title>
        <authorList>
            <person name="Sun H."/>
            <person name="Jiao W.-B."/>
            <person name="Krause K."/>
            <person name="Campoy J.A."/>
            <person name="Goel M."/>
            <person name="Folz-Donahue K."/>
            <person name="Kukat C."/>
            <person name="Huettel B."/>
            <person name="Schneeberger K."/>
        </authorList>
    </citation>
    <scope>NUCLEOTIDE SEQUENCE [LARGE SCALE GENOMIC DNA]</scope>
    <source>
        <strain evidence="8">SolTubOtavaFocal</strain>
        <tissue evidence="8">Leaves</tissue>
    </source>
</reference>
<dbReference type="Pfam" id="PF07993">
    <property type="entry name" value="NAD_binding_4"/>
    <property type="match status" value="2"/>
</dbReference>
<feature type="domain" description="Thioester reductase (TE)" evidence="7">
    <location>
        <begin position="12"/>
        <end position="314"/>
    </location>
</feature>
<evidence type="ECO:0000313" key="8">
    <source>
        <dbReference type="EMBL" id="KAH0777939.1"/>
    </source>
</evidence>
<keyword evidence="9" id="KW-1185">Reference proteome</keyword>
<dbReference type="InterPro" id="IPR026055">
    <property type="entry name" value="FAR"/>
</dbReference>
<dbReference type="InterPro" id="IPR013120">
    <property type="entry name" value="FAR_NAD-bd"/>
</dbReference>
<dbReference type="InterPro" id="IPR033640">
    <property type="entry name" value="FAR_C"/>
</dbReference>
<dbReference type="Pfam" id="PF03015">
    <property type="entry name" value="Sterile"/>
    <property type="match status" value="1"/>
</dbReference>
<evidence type="ECO:0000256" key="5">
    <source>
        <dbReference type="SAM" id="Coils"/>
    </source>
</evidence>
<comment type="similarity">
    <text evidence="1 4">Belongs to the fatty acyl-CoA reductase family.</text>
</comment>
<feature type="domain" description="Thioester reductase (TE)" evidence="7">
    <location>
        <begin position="468"/>
        <end position="755"/>
    </location>
</feature>
<comment type="catalytic activity">
    <reaction evidence="4">
        <text>a long-chain fatty acyl-CoA + 2 NADPH + 2 H(+) = a long-chain primary fatty alcohol + 2 NADP(+) + CoA</text>
        <dbReference type="Rhea" id="RHEA:52716"/>
        <dbReference type="ChEBI" id="CHEBI:15378"/>
        <dbReference type="ChEBI" id="CHEBI:57287"/>
        <dbReference type="ChEBI" id="CHEBI:57783"/>
        <dbReference type="ChEBI" id="CHEBI:58349"/>
        <dbReference type="ChEBI" id="CHEBI:77396"/>
        <dbReference type="ChEBI" id="CHEBI:83139"/>
        <dbReference type="EC" id="1.2.1.84"/>
    </reaction>
</comment>
<keyword evidence="2 4" id="KW-0444">Lipid biosynthesis</keyword>
<proteinExistence type="inferred from homology"/>
<comment type="function">
    <text evidence="4">Catalyzes the reduction of fatty acyl-CoA to fatty alcohols.</text>
</comment>
<dbReference type="SUPFAM" id="SSF51735">
    <property type="entry name" value="NAD(P)-binding Rossmann-fold domains"/>
    <property type="match status" value="2"/>
</dbReference>
<keyword evidence="4" id="KW-0521">NADP</keyword>
<evidence type="ECO:0000256" key="2">
    <source>
        <dbReference type="ARBA" id="ARBA00022516"/>
    </source>
</evidence>
<evidence type="ECO:0000256" key="4">
    <source>
        <dbReference type="RuleBase" id="RU363097"/>
    </source>
</evidence>
<feature type="domain" description="Fatty acyl-CoA reductase C-terminal" evidence="6">
    <location>
        <begin position="849"/>
        <end position="926"/>
    </location>
</feature>
<feature type="coiled-coil region" evidence="5">
    <location>
        <begin position="626"/>
        <end position="653"/>
    </location>
</feature>
<comment type="caution">
    <text evidence="8">The sequence shown here is derived from an EMBL/GenBank/DDBJ whole genome shotgun (WGS) entry which is preliminary data.</text>
</comment>
<protein>
    <recommendedName>
        <fullName evidence="4">Fatty acyl-CoA reductase</fullName>
        <ecNumber evidence="4">1.2.1.84</ecNumber>
    </recommendedName>
</protein>
<dbReference type="EMBL" id="JAIVGD010000003">
    <property type="protein sequence ID" value="KAH0777939.1"/>
    <property type="molecule type" value="Genomic_DNA"/>
</dbReference>
<dbReference type="PANTHER" id="PTHR11011:SF105">
    <property type="entry name" value="FATTY ACYL-COA REDUCTASE"/>
    <property type="match status" value="1"/>
</dbReference>
<gene>
    <name evidence="8" type="ORF">KY290_009350</name>
</gene>
<organism evidence="8 9">
    <name type="scientific">Solanum tuberosum</name>
    <name type="common">Potato</name>
    <dbReference type="NCBI Taxonomy" id="4113"/>
    <lineage>
        <taxon>Eukaryota</taxon>
        <taxon>Viridiplantae</taxon>
        <taxon>Streptophyta</taxon>
        <taxon>Embryophyta</taxon>
        <taxon>Tracheophyta</taxon>
        <taxon>Spermatophyta</taxon>
        <taxon>Magnoliopsida</taxon>
        <taxon>eudicotyledons</taxon>
        <taxon>Gunneridae</taxon>
        <taxon>Pentapetalae</taxon>
        <taxon>asterids</taxon>
        <taxon>lamiids</taxon>
        <taxon>Solanales</taxon>
        <taxon>Solanaceae</taxon>
        <taxon>Solanoideae</taxon>
        <taxon>Solaneae</taxon>
        <taxon>Solanum</taxon>
    </lineage>
</organism>
<keyword evidence="3 4" id="KW-0443">Lipid metabolism</keyword>
<dbReference type="Gene3D" id="3.40.50.720">
    <property type="entry name" value="NAD(P)-binding Rossmann-like Domain"/>
    <property type="match status" value="2"/>
</dbReference>
<dbReference type="CDD" id="cd05236">
    <property type="entry name" value="FAR-N_SDR_e"/>
    <property type="match status" value="2"/>
</dbReference>
<evidence type="ECO:0000259" key="6">
    <source>
        <dbReference type="Pfam" id="PF03015"/>
    </source>
</evidence>
<dbReference type="InterPro" id="IPR036291">
    <property type="entry name" value="NAD(P)-bd_dom_sf"/>
</dbReference>
<evidence type="ECO:0000259" key="7">
    <source>
        <dbReference type="Pfam" id="PF07993"/>
    </source>
</evidence>
<accession>A0ABQ7WB49</accession>